<name>E0W100_PEDHC</name>
<dbReference type="GO" id="GO:0005576">
    <property type="term" value="C:extracellular region"/>
    <property type="evidence" value="ECO:0007669"/>
    <property type="project" value="UniProtKB-SubCell"/>
</dbReference>
<evidence type="ECO:0000256" key="4">
    <source>
        <dbReference type="ARBA" id="ARBA00022729"/>
    </source>
</evidence>
<dbReference type="InterPro" id="IPR010345">
    <property type="entry name" value="IL-17_fam"/>
</dbReference>
<comment type="similarity">
    <text evidence="2">Belongs to the IL-17 family.</text>
</comment>
<accession>E0W100</accession>
<dbReference type="RefSeq" id="XP_002432043.1">
    <property type="nucleotide sequence ID" value="XM_002431998.1"/>
</dbReference>
<keyword evidence="3" id="KW-0964">Secreted</keyword>
<evidence type="ECO:0000313" key="6">
    <source>
        <dbReference type="EnsemblMetazoa" id="PHUM566000-PA"/>
    </source>
</evidence>
<organism>
    <name type="scientific">Pediculus humanus subsp. corporis</name>
    <name type="common">Body louse</name>
    <dbReference type="NCBI Taxonomy" id="121224"/>
    <lineage>
        <taxon>Eukaryota</taxon>
        <taxon>Metazoa</taxon>
        <taxon>Ecdysozoa</taxon>
        <taxon>Arthropoda</taxon>
        <taxon>Hexapoda</taxon>
        <taxon>Insecta</taxon>
        <taxon>Pterygota</taxon>
        <taxon>Neoptera</taxon>
        <taxon>Paraneoptera</taxon>
        <taxon>Psocodea</taxon>
        <taxon>Troctomorpha</taxon>
        <taxon>Phthiraptera</taxon>
        <taxon>Anoplura</taxon>
        <taxon>Pediculidae</taxon>
        <taxon>Pediculus</taxon>
    </lineage>
</organism>
<comment type="subcellular location">
    <subcellularLocation>
        <location evidence="1">Secreted</location>
    </subcellularLocation>
</comment>
<evidence type="ECO:0000256" key="3">
    <source>
        <dbReference type="ARBA" id="ARBA00022525"/>
    </source>
</evidence>
<evidence type="ECO:0000313" key="5">
    <source>
        <dbReference type="EMBL" id="EEB19305.1"/>
    </source>
</evidence>
<evidence type="ECO:0000256" key="1">
    <source>
        <dbReference type="ARBA" id="ARBA00004613"/>
    </source>
</evidence>
<dbReference type="EMBL" id="AAZO01006874">
    <property type="status" value="NOT_ANNOTATED_CDS"/>
    <property type="molecule type" value="Genomic_DNA"/>
</dbReference>
<dbReference type="Proteomes" id="UP000009046">
    <property type="component" value="Unassembled WGS sequence"/>
</dbReference>
<dbReference type="CTD" id="8234824"/>
<dbReference type="InterPro" id="IPR029034">
    <property type="entry name" value="Cystine-knot_cytokine"/>
</dbReference>
<evidence type="ECO:0008006" key="8">
    <source>
        <dbReference type="Google" id="ProtNLM"/>
    </source>
</evidence>
<evidence type="ECO:0000256" key="2">
    <source>
        <dbReference type="ARBA" id="ARBA00007236"/>
    </source>
</evidence>
<reference evidence="5" key="2">
    <citation type="submission" date="2007-04" db="EMBL/GenBank/DDBJ databases">
        <title>The genome of the human body louse.</title>
        <authorList>
            <consortium name="The Human Body Louse Genome Consortium"/>
            <person name="Kirkness E."/>
            <person name="Walenz B."/>
            <person name="Hass B."/>
            <person name="Bruggner R."/>
            <person name="Strausberg R."/>
        </authorList>
    </citation>
    <scope>NUCLEOTIDE SEQUENCE</scope>
    <source>
        <strain evidence="5">USDA</strain>
    </source>
</reference>
<evidence type="ECO:0000313" key="7">
    <source>
        <dbReference type="Proteomes" id="UP000009046"/>
    </source>
</evidence>
<dbReference type="AlphaFoldDB" id="E0W100"/>
<sequence>MNNDVKGLNETKFINNDNIHHVYRRVASSMVPIRDREKTSICSYKVITDINNQRIPDKIDKVICLKDSCKCSNQGGFKCTQLYTQLNVTYVTNDFLSNFEFELIDVEYACVCSRAPGGSNVNLLEPVFV</sequence>
<reference evidence="5" key="1">
    <citation type="submission" date="2007-04" db="EMBL/GenBank/DDBJ databases">
        <title>Annotation of Pediculus humanus corporis strain USDA.</title>
        <authorList>
            <person name="Kirkness E."/>
            <person name="Hannick L."/>
            <person name="Hass B."/>
            <person name="Bruggner R."/>
            <person name="Lawson D."/>
            <person name="Bidwell S."/>
            <person name="Joardar V."/>
            <person name="Caler E."/>
            <person name="Walenz B."/>
            <person name="Inman J."/>
            <person name="Schobel S."/>
            <person name="Galinsky K."/>
            <person name="Amedeo P."/>
            <person name="Strausberg R."/>
        </authorList>
    </citation>
    <scope>NUCLEOTIDE SEQUENCE</scope>
    <source>
        <strain evidence="5">USDA</strain>
    </source>
</reference>
<keyword evidence="4" id="KW-0732">Signal</keyword>
<protein>
    <recommendedName>
        <fullName evidence="8">Spaetzle domain-containing protein</fullName>
    </recommendedName>
</protein>
<dbReference type="GO" id="GO:0005125">
    <property type="term" value="F:cytokine activity"/>
    <property type="evidence" value="ECO:0007669"/>
    <property type="project" value="InterPro"/>
</dbReference>
<reference evidence="6" key="3">
    <citation type="submission" date="2021-02" db="UniProtKB">
        <authorList>
            <consortium name="EnsemblMetazoa"/>
        </authorList>
    </citation>
    <scope>IDENTIFICATION</scope>
    <source>
        <strain evidence="6">USDA</strain>
    </source>
</reference>
<dbReference type="Gene3D" id="2.10.90.10">
    <property type="entry name" value="Cystine-knot cytokines"/>
    <property type="match status" value="1"/>
</dbReference>
<dbReference type="VEuPathDB" id="VectorBase:PHUM566000"/>
<dbReference type="EnsemblMetazoa" id="PHUM566000-RA">
    <property type="protein sequence ID" value="PHUM566000-PA"/>
    <property type="gene ID" value="PHUM566000"/>
</dbReference>
<dbReference type="KEGG" id="phu:Phum_PHUM566000"/>
<proteinExistence type="inferred from homology"/>
<dbReference type="InParanoid" id="E0W100"/>
<keyword evidence="7" id="KW-1185">Reference proteome</keyword>
<dbReference type="EMBL" id="DS235863">
    <property type="protein sequence ID" value="EEB19305.1"/>
    <property type="molecule type" value="Genomic_DNA"/>
</dbReference>
<dbReference type="Pfam" id="PF06083">
    <property type="entry name" value="IL17"/>
    <property type="match status" value="1"/>
</dbReference>
<gene>
    <name evidence="6" type="primary">8234824</name>
    <name evidence="5" type="ORF">Phum_PHUM566000</name>
</gene>
<dbReference type="SUPFAM" id="SSF57501">
    <property type="entry name" value="Cystine-knot cytokines"/>
    <property type="match status" value="1"/>
</dbReference>
<dbReference type="HOGENOM" id="CLU_1951353_0_0_1"/>
<dbReference type="GeneID" id="8234824"/>